<reference evidence="2 3" key="1">
    <citation type="submission" date="2018-07" db="EMBL/GenBank/DDBJ databases">
        <title>Whole Genome Shotgun Sequence of Streptomyces spongiicola strain 531S.</title>
        <authorList>
            <person name="Dohra H."/>
            <person name="Kodani S."/>
        </authorList>
    </citation>
    <scope>NUCLEOTIDE SEQUENCE [LARGE SCALE GENOMIC DNA]</scope>
    <source>
        <strain evidence="2 3">531S</strain>
    </source>
</reference>
<dbReference type="AlphaFoldDB" id="A0A388SW92"/>
<sequence>MCAPEPEPAPTPEPEPAPTPEPEPAPTPVPVCVSASVRHARPVRARSEPAYGAPLPDPKGRQIPAARARSRLTAARTSAARARAAGSPFGPATGTTTSR</sequence>
<feature type="compositionally biased region" description="Pro residues" evidence="1">
    <location>
        <begin position="1"/>
        <end position="29"/>
    </location>
</feature>
<evidence type="ECO:0000313" key="3">
    <source>
        <dbReference type="Proteomes" id="UP000265354"/>
    </source>
</evidence>
<protein>
    <submittedName>
        <fullName evidence="2">Uncharacterized protein</fullName>
    </submittedName>
</protein>
<dbReference type="Proteomes" id="UP000265354">
    <property type="component" value="Unassembled WGS sequence"/>
</dbReference>
<name>A0A388SW92_9ACTN</name>
<feature type="region of interest" description="Disordered" evidence="1">
    <location>
        <begin position="1"/>
        <end position="99"/>
    </location>
</feature>
<feature type="compositionally biased region" description="Low complexity" evidence="1">
    <location>
        <begin position="65"/>
        <end position="85"/>
    </location>
</feature>
<proteinExistence type="predicted"/>
<accession>A0A388SW92</accession>
<comment type="caution">
    <text evidence="2">The sequence shown here is derived from an EMBL/GenBank/DDBJ whole genome shotgun (WGS) entry which is preliminary data.</text>
</comment>
<dbReference type="EMBL" id="BGZL01000004">
    <property type="protein sequence ID" value="GBQ00304.1"/>
    <property type="molecule type" value="Genomic_DNA"/>
</dbReference>
<gene>
    <name evidence="2" type="ORF">SSP531S_17180</name>
</gene>
<evidence type="ECO:0000256" key="1">
    <source>
        <dbReference type="SAM" id="MobiDB-lite"/>
    </source>
</evidence>
<organism evidence="2 3">
    <name type="scientific">Streptomyces spongiicola</name>
    <dbReference type="NCBI Taxonomy" id="1690221"/>
    <lineage>
        <taxon>Bacteria</taxon>
        <taxon>Bacillati</taxon>
        <taxon>Actinomycetota</taxon>
        <taxon>Actinomycetes</taxon>
        <taxon>Kitasatosporales</taxon>
        <taxon>Streptomycetaceae</taxon>
        <taxon>Streptomyces</taxon>
    </lineage>
</organism>
<evidence type="ECO:0000313" key="2">
    <source>
        <dbReference type="EMBL" id="GBQ00304.1"/>
    </source>
</evidence>